<dbReference type="OrthoDB" id="8456023at2"/>
<sequence length="71" mass="7464">MAPKKPSDEGAVIAGPETAPPDPVAAAEYVAAMTNELAALSRRSGLDLLAYFLDIARLEALEQARRPRAAS</sequence>
<evidence type="ECO:0000313" key="2">
    <source>
        <dbReference type="EMBL" id="KAA2235301.1"/>
    </source>
</evidence>
<reference evidence="2 3" key="1">
    <citation type="submission" date="2019-09" db="EMBL/GenBank/DDBJ databases">
        <title>Salinarimonas rosea gen. nov., sp. nov., a new member of the a-2 subgroup of the Proteobacteria.</title>
        <authorList>
            <person name="Liu J."/>
        </authorList>
    </citation>
    <scope>NUCLEOTIDE SEQUENCE [LARGE SCALE GENOMIC DNA]</scope>
    <source>
        <strain evidence="2 3">BN140002</strain>
    </source>
</reference>
<proteinExistence type="predicted"/>
<evidence type="ECO:0000313" key="3">
    <source>
        <dbReference type="Proteomes" id="UP000323142"/>
    </source>
</evidence>
<name>A0A5B2V8K1_9HYPH</name>
<organism evidence="2 3">
    <name type="scientific">Salinarimonas soli</name>
    <dbReference type="NCBI Taxonomy" id="1638099"/>
    <lineage>
        <taxon>Bacteria</taxon>
        <taxon>Pseudomonadati</taxon>
        <taxon>Pseudomonadota</taxon>
        <taxon>Alphaproteobacteria</taxon>
        <taxon>Hyphomicrobiales</taxon>
        <taxon>Salinarimonadaceae</taxon>
        <taxon>Salinarimonas</taxon>
    </lineage>
</organism>
<dbReference type="Proteomes" id="UP000323142">
    <property type="component" value="Unassembled WGS sequence"/>
</dbReference>
<accession>A0A5B2V8K1</accession>
<dbReference type="EMBL" id="VUOA01000036">
    <property type="protein sequence ID" value="KAA2235301.1"/>
    <property type="molecule type" value="Genomic_DNA"/>
</dbReference>
<reference evidence="2 3" key="2">
    <citation type="submission" date="2019-09" db="EMBL/GenBank/DDBJ databases">
        <authorList>
            <person name="Jin C."/>
        </authorList>
    </citation>
    <scope>NUCLEOTIDE SEQUENCE [LARGE SCALE GENOMIC DNA]</scope>
    <source>
        <strain evidence="2 3">BN140002</strain>
    </source>
</reference>
<feature type="region of interest" description="Disordered" evidence="1">
    <location>
        <begin position="1"/>
        <end position="20"/>
    </location>
</feature>
<dbReference type="AlphaFoldDB" id="A0A5B2V8K1"/>
<keyword evidence="3" id="KW-1185">Reference proteome</keyword>
<comment type="caution">
    <text evidence="2">The sequence shown here is derived from an EMBL/GenBank/DDBJ whole genome shotgun (WGS) entry which is preliminary data.</text>
</comment>
<protein>
    <submittedName>
        <fullName evidence="2">Uncharacterized protein</fullName>
    </submittedName>
</protein>
<evidence type="ECO:0000256" key="1">
    <source>
        <dbReference type="SAM" id="MobiDB-lite"/>
    </source>
</evidence>
<gene>
    <name evidence="2" type="ORF">F0L46_19990</name>
</gene>
<dbReference type="RefSeq" id="WP_149820857.1">
    <property type="nucleotide sequence ID" value="NZ_VUOA01000036.1"/>
</dbReference>